<dbReference type="RefSeq" id="WP_319954000.1">
    <property type="nucleotide sequence ID" value="NZ_JAXAVX010000004.1"/>
</dbReference>
<dbReference type="InterPro" id="IPR002838">
    <property type="entry name" value="AIM24"/>
</dbReference>
<sequence>MDVTIRHAPSFAVARLTLASGESANAESGAMMATSGGVEIESRMRGGLKGAFKRGILGGESLFVSTLTAPSQGGWVDVAARLPGDLLVLPVDGAVNLSRGSYLAAEEGVTIDAKWGGFKNLVGGEGGFLVRAEGRGQVVVAAYGAIDAVQIPAGETVIVDSGHMVAYEDGVQFELRKAASGGLIQSMKSGEGFVFAFQGPGTVWTQTRNPGQLISWLTTELPFSRG</sequence>
<accession>A0ABU4VK52</accession>
<proteinExistence type="predicted"/>
<evidence type="ECO:0000313" key="2">
    <source>
        <dbReference type="Proteomes" id="UP001277761"/>
    </source>
</evidence>
<dbReference type="Pfam" id="PF01987">
    <property type="entry name" value="AIM24"/>
    <property type="match status" value="1"/>
</dbReference>
<dbReference type="Gene3D" id="3.60.160.10">
    <property type="entry name" value="Mitochondrial biogenesis AIM24"/>
    <property type="match status" value="1"/>
</dbReference>
<dbReference type="NCBIfam" id="TIGR00266">
    <property type="entry name" value="TIGR00266 family protein"/>
    <property type="match status" value="1"/>
</dbReference>
<protein>
    <submittedName>
        <fullName evidence="1">TIGR00266 family protein</fullName>
    </submittedName>
</protein>
<dbReference type="PANTHER" id="PTHR43657:SF1">
    <property type="entry name" value="ALTERED INHERITANCE OF MITOCHONDRIA PROTEIN 24, MITOCHONDRIAL"/>
    <property type="match status" value="1"/>
</dbReference>
<dbReference type="InterPro" id="IPR016031">
    <property type="entry name" value="Trp_RNA-bd_attenuator-like_dom"/>
</dbReference>
<name>A0ABU4VK52_9ACTN</name>
<keyword evidence="2" id="KW-1185">Reference proteome</keyword>
<dbReference type="InterPro" id="IPR036983">
    <property type="entry name" value="AIM24_sf"/>
</dbReference>
<dbReference type="PANTHER" id="PTHR43657">
    <property type="entry name" value="TRYPTOPHAN RNA-BINDING ATTENUATOR PROTEIN-LIKE PROTEIN"/>
    <property type="match status" value="1"/>
</dbReference>
<dbReference type="SUPFAM" id="SSF51219">
    <property type="entry name" value="TRAP-like"/>
    <property type="match status" value="1"/>
</dbReference>
<reference evidence="1 2" key="1">
    <citation type="submission" date="2023-11" db="EMBL/GenBank/DDBJ databases">
        <authorList>
            <person name="Xu M."/>
            <person name="Jiang T."/>
        </authorList>
    </citation>
    <scope>NUCLEOTIDE SEQUENCE [LARGE SCALE GENOMIC DNA]</scope>
    <source>
        <strain evidence="1 2">SD</strain>
    </source>
</reference>
<dbReference type="Proteomes" id="UP001277761">
    <property type="component" value="Unassembled WGS sequence"/>
</dbReference>
<dbReference type="EMBL" id="JAXAVX010000004">
    <property type="protein sequence ID" value="MDX8151845.1"/>
    <property type="molecule type" value="Genomic_DNA"/>
</dbReference>
<comment type="caution">
    <text evidence="1">The sequence shown here is derived from an EMBL/GenBank/DDBJ whole genome shotgun (WGS) entry which is preliminary data.</text>
</comment>
<organism evidence="1 2">
    <name type="scientific">Patulibacter brassicae</name>
    <dbReference type="NCBI Taxonomy" id="1705717"/>
    <lineage>
        <taxon>Bacteria</taxon>
        <taxon>Bacillati</taxon>
        <taxon>Actinomycetota</taxon>
        <taxon>Thermoleophilia</taxon>
        <taxon>Solirubrobacterales</taxon>
        <taxon>Patulibacteraceae</taxon>
        <taxon>Patulibacter</taxon>
    </lineage>
</organism>
<gene>
    <name evidence="1" type="ORF">SK069_09590</name>
</gene>
<evidence type="ECO:0000313" key="1">
    <source>
        <dbReference type="EMBL" id="MDX8151845.1"/>
    </source>
</evidence>